<feature type="domain" description="Integral membrane bound transporter" evidence="6">
    <location>
        <begin position="197"/>
        <end position="317"/>
    </location>
</feature>
<sequence>MATLALPSMQNIQLRAALALVPMLLLVWWTGDKVWLQATVVTMSTFIGMERCGLAPLGVVLHGMAILFGFMGLLWAQAYPPLFVLGCVALATAAIALTTHGAKWRSVGNFTFIPAVYLACESGEGVPADALLAHGLAFLSFAMAALLPTLALSAALQAREHGAWSGYWRQLRRNIDLGGSKPWKAAALTVALSVGCAAALVQWHHLGNGQWVIWSAASVVTGDAGSARIKLRDRVVGALVGVPLGILASQFIPHNLFSFCLASVASILTLVGFRRYVVGFGLRCAFSALTIVIAGNAASIAAERLINVLIGGTIGIAFVLAVHTAALDGFGIVKVDGGKQ</sequence>
<dbReference type="Proteomes" id="UP001162889">
    <property type="component" value="Unassembled WGS sequence"/>
</dbReference>
<evidence type="ECO:0000313" key="8">
    <source>
        <dbReference type="EMBL" id="MCP2010625.1"/>
    </source>
</evidence>
<reference evidence="8" key="2">
    <citation type="submission" date="2022-03" db="EMBL/GenBank/DDBJ databases">
        <title>Genome Encyclopedia of Bacteria and Archaea VI: Functional Genomics of Type Strains.</title>
        <authorList>
            <person name="Whitman W."/>
        </authorList>
    </citation>
    <scope>NUCLEOTIDE SEQUENCE</scope>
    <source>
        <strain evidence="8">HSC-15S17</strain>
    </source>
</reference>
<feature type="transmembrane region" description="Helical" evidence="5">
    <location>
        <begin position="131"/>
        <end position="156"/>
    </location>
</feature>
<feature type="transmembrane region" description="Helical" evidence="5">
    <location>
        <begin position="280"/>
        <end position="302"/>
    </location>
</feature>
<evidence type="ECO:0000256" key="4">
    <source>
        <dbReference type="ARBA" id="ARBA00023136"/>
    </source>
</evidence>
<feature type="transmembrane region" description="Helical" evidence="5">
    <location>
        <begin position="53"/>
        <end position="75"/>
    </location>
</feature>
<dbReference type="RefSeq" id="WP_217943202.1">
    <property type="nucleotide sequence ID" value="NZ_JAHTGR010000008.1"/>
</dbReference>
<evidence type="ECO:0000256" key="3">
    <source>
        <dbReference type="ARBA" id="ARBA00022989"/>
    </source>
</evidence>
<proteinExistence type="predicted"/>
<dbReference type="AlphaFoldDB" id="A0AA41HD42"/>
<feature type="transmembrane region" description="Helical" evidence="5">
    <location>
        <begin position="234"/>
        <end position="250"/>
    </location>
</feature>
<evidence type="ECO:0000256" key="1">
    <source>
        <dbReference type="ARBA" id="ARBA00004141"/>
    </source>
</evidence>
<comment type="subcellular location">
    <subcellularLocation>
        <location evidence="1">Membrane</location>
        <topology evidence="1">Multi-pass membrane protein</topology>
    </subcellularLocation>
</comment>
<name>A0AA41HD42_9BURK</name>
<evidence type="ECO:0000313" key="9">
    <source>
        <dbReference type="Proteomes" id="UP001155901"/>
    </source>
</evidence>
<keyword evidence="3 5" id="KW-1133">Transmembrane helix</keyword>
<accession>A0AA41HD42</accession>
<feature type="transmembrane region" description="Helical" evidence="5">
    <location>
        <begin position="12"/>
        <end position="31"/>
    </location>
</feature>
<evidence type="ECO:0000256" key="2">
    <source>
        <dbReference type="ARBA" id="ARBA00022692"/>
    </source>
</evidence>
<evidence type="ECO:0000313" key="7">
    <source>
        <dbReference type="EMBL" id="MBV6322429.1"/>
    </source>
</evidence>
<dbReference type="Pfam" id="PF13515">
    <property type="entry name" value="FUSC_2"/>
    <property type="match status" value="1"/>
</dbReference>
<keyword evidence="4 5" id="KW-0472">Membrane</keyword>
<evidence type="ECO:0000256" key="5">
    <source>
        <dbReference type="SAM" id="Phobius"/>
    </source>
</evidence>
<dbReference type="GO" id="GO:0016020">
    <property type="term" value="C:membrane"/>
    <property type="evidence" value="ECO:0007669"/>
    <property type="project" value="UniProtKB-SubCell"/>
</dbReference>
<feature type="transmembrane region" description="Helical" evidence="5">
    <location>
        <begin position="308"/>
        <end position="333"/>
    </location>
</feature>
<dbReference type="EMBL" id="JAHTGR010000008">
    <property type="protein sequence ID" value="MBV6322429.1"/>
    <property type="molecule type" value="Genomic_DNA"/>
</dbReference>
<evidence type="ECO:0000259" key="6">
    <source>
        <dbReference type="Pfam" id="PF13515"/>
    </source>
</evidence>
<keyword evidence="10" id="KW-1185">Reference proteome</keyword>
<comment type="caution">
    <text evidence="7">The sequence shown here is derived from an EMBL/GenBank/DDBJ whole genome shotgun (WGS) entry which is preliminary data.</text>
</comment>
<organism evidence="7 9">
    <name type="scientific">Duganella violaceipulchra</name>
    <dbReference type="NCBI Taxonomy" id="2849652"/>
    <lineage>
        <taxon>Bacteria</taxon>
        <taxon>Pseudomonadati</taxon>
        <taxon>Pseudomonadota</taxon>
        <taxon>Betaproteobacteria</taxon>
        <taxon>Burkholderiales</taxon>
        <taxon>Oxalobacteraceae</taxon>
        <taxon>Telluria group</taxon>
        <taxon>Duganella</taxon>
    </lineage>
</organism>
<protein>
    <submittedName>
        <fullName evidence="7">FUSC family protein</fullName>
    </submittedName>
</protein>
<feature type="transmembrane region" description="Helical" evidence="5">
    <location>
        <begin position="82"/>
        <end position="102"/>
    </location>
</feature>
<dbReference type="InterPro" id="IPR049453">
    <property type="entry name" value="Memb_transporter_dom"/>
</dbReference>
<dbReference type="Proteomes" id="UP001155901">
    <property type="component" value="Unassembled WGS sequence"/>
</dbReference>
<evidence type="ECO:0000313" key="10">
    <source>
        <dbReference type="Proteomes" id="UP001162889"/>
    </source>
</evidence>
<keyword evidence="2 5" id="KW-0812">Transmembrane</keyword>
<gene>
    <name evidence="7" type="ORF">KVP70_15885</name>
    <name evidence="8" type="ORF">L1274_004367</name>
</gene>
<dbReference type="EMBL" id="JALJZU010000009">
    <property type="protein sequence ID" value="MCP2010625.1"/>
    <property type="molecule type" value="Genomic_DNA"/>
</dbReference>
<reference evidence="7" key="1">
    <citation type="submission" date="2021-07" db="EMBL/GenBank/DDBJ databases">
        <title>Characterization of violacein-producing bacteria and related species.</title>
        <authorList>
            <person name="Wilson H.S."/>
            <person name="De Leon M.E."/>
        </authorList>
    </citation>
    <scope>NUCLEOTIDE SEQUENCE</scope>
    <source>
        <strain evidence="7">HSC-15S17</strain>
    </source>
</reference>